<dbReference type="SUPFAM" id="SSF143744">
    <property type="entry name" value="GlcG-like"/>
    <property type="match status" value="1"/>
</dbReference>
<name>A0ABP1D755_9APHY</name>
<protein>
    <recommendedName>
        <fullName evidence="3">DUF967 domain protein</fullName>
    </recommendedName>
</protein>
<organism evidence="1 2">
    <name type="scientific">Somion occarium</name>
    <dbReference type="NCBI Taxonomy" id="3059160"/>
    <lineage>
        <taxon>Eukaryota</taxon>
        <taxon>Fungi</taxon>
        <taxon>Dikarya</taxon>
        <taxon>Basidiomycota</taxon>
        <taxon>Agaricomycotina</taxon>
        <taxon>Agaricomycetes</taxon>
        <taxon>Polyporales</taxon>
        <taxon>Cerrenaceae</taxon>
        <taxon>Somion</taxon>
    </lineage>
</organism>
<proteinExistence type="predicted"/>
<accession>A0ABP1D755</accession>
<dbReference type="Pfam" id="PF03928">
    <property type="entry name" value="HbpS-like"/>
    <property type="match status" value="1"/>
</dbReference>
<dbReference type="InterPro" id="IPR010371">
    <property type="entry name" value="YBR137W-like"/>
</dbReference>
<dbReference type="PANTHER" id="PTHR28255:SF1">
    <property type="entry name" value="UPF0303 PROTEIN YBR137W"/>
    <property type="match status" value="1"/>
</dbReference>
<keyword evidence="2" id="KW-1185">Reference proteome</keyword>
<dbReference type="InterPro" id="IPR005624">
    <property type="entry name" value="PduO/GlcC-like"/>
</dbReference>
<gene>
    <name evidence="1" type="ORF">GFSPODELE1_LOCUS4684</name>
</gene>
<evidence type="ECO:0008006" key="3">
    <source>
        <dbReference type="Google" id="ProtNLM"/>
    </source>
</evidence>
<dbReference type="Gene3D" id="3.30.450.150">
    <property type="entry name" value="Haem-degrading domain"/>
    <property type="match status" value="1"/>
</dbReference>
<dbReference type="PIRSF" id="PIRSF008757">
    <property type="entry name" value="UCP008757"/>
    <property type="match status" value="1"/>
</dbReference>
<dbReference type="PANTHER" id="PTHR28255">
    <property type="match status" value="1"/>
</dbReference>
<dbReference type="EMBL" id="OZ037946">
    <property type="protein sequence ID" value="CAL1703698.1"/>
    <property type="molecule type" value="Genomic_DNA"/>
</dbReference>
<dbReference type="Proteomes" id="UP001497453">
    <property type="component" value="Chromosome 3"/>
</dbReference>
<evidence type="ECO:0000313" key="1">
    <source>
        <dbReference type="EMBL" id="CAL1703698.1"/>
    </source>
</evidence>
<sequence length="172" mass="18771">MAASEITLPSPPRSLDEISAVEASLTLPSFTAETAWEIGNSLRTRLLAFPTPTVISISLANSNQLLFHSAVKSGIQPDNDLWVARKRATVLRWGVSSWYMHCKMGGDEKAFREKYALGDEGGGRYAIHGGGIPIRVKGVEGTVAVIVVSGLKQHEDHQIIVEVLQEHLKKLE</sequence>
<evidence type="ECO:0000313" key="2">
    <source>
        <dbReference type="Proteomes" id="UP001497453"/>
    </source>
</evidence>
<reference evidence="2" key="1">
    <citation type="submission" date="2024-04" db="EMBL/GenBank/DDBJ databases">
        <authorList>
            <person name="Shaw F."/>
            <person name="Minotto A."/>
        </authorList>
    </citation>
    <scope>NUCLEOTIDE SEQUENCE [LARGE SCALE GENOMIC DNA]</scope>
</reference>
<dbReference type="InterPro" id="IPR038084">
    <property type="entry name" value="PduO/GlcC-like_sf"/>
</dbReference>